<evidence type="ECO:0000313" key="1">
    <source>
        <dbReference type="EMBL" id="GLB41437.1"/>
    </source>
</evidence>
<sequence length="162" mass="17674">MTPETRTLYVIVTRKAAGSCPTRAQLPVRHRSRFRMRPGETRIRIFFEVSSGFAVKFGLFMAMAPPLVRIPNGCIDTTRLYSQLAPAVMTSRLWQQRGCMDVVLTGYGTINIDRVVAFLKATSTLSLTGGTSSAGLLIPSTSGGISPSIRPLDHRWTNAAGD</sequence>
<comment type="caution">
    <text evidence="1">The sequence shown here is derived from an EMBL/GenBank/DDBJ whole genome shotgun (WGS) entry which is preliminary data.</text>
</comment>
<keyword evidence="2" id="KW-1185">Reference proteome</keyword>
<evidence type="ECO:0000313" key="2">
    <source>
        <dbReference type="Proteomes" id="UP001063166"/>
    </source>
</evidence>
<reference evidence="1" key="1">
    <citation type="submission" date="2022-07" db="EMBL/GenBank/DDBJ databases">
        <title>The genome of Lyophyllum shimeji provides insight into the initial evolution of ectomycorrhizal fungal genome.</title>
        <authorList>
            <person name="Kobayashi Y."/>
            <person name="Shibata T."/>
            <person name="Hirakawa H."/>
            <person name="Shigenobu S."/>
            <person name="Nishiyama T."/>
            <person name="Yamada A."/>
            <person name="Hasebe M."/>
            <person name="Kawaguchi M."/>
        </authorList>
    </citation>
    <scope>NUCLEOTIDE SEQUENCE</scope>
    <source>
        <strain evidence="1">AT787</strain>
    </source>
</reference>
<organism evidence="1 2">
    <name type="scientific">Lyophyllum shimeji</name>
    <name type="common">Hon-shimeji</name>
    <name type="synonym">Tricholoma shimeji</name>
    <dbReference type="NCBI Taxonomy" id="47721"/>
    <lineage>
        <taxon>Eukaryota</taxon>
        <taxon>Fungi</taxon>
        <taxon>Dikarya</taxon>
        <taxon>Basidiomycota</taxon>
        <taxon>Agaricomycotina</taxon>
        <taxon>Agaricomycetes</taxon>
        <taxon>Agaricomycetidae</taxon>
        <taxon>Agaricales</taxon>
        <taxon>Tricholomatineae</taxon>
        <taxon>Lyophyllaceae</taxon>
        <taxon>Lyophyllum</taxon>
    </lineage>
</organism>
<dbReference type="Proteomes" id="UP001063166">
    <property type="component" value="Unassembled WGS sequence"/>
</dbReference>
<name>A0A9P3PRK1_LYOSH</name>
<protein>
    <submittedName>
        <fullName evidence="1">Uncharacterized protein</fullName>
    </submittedName>
</protein>
<dbReference type="EMBL" id="BRPK01000010">
    <property type="protein sequence ID" value="GLB41437.1"/>
    <property type="molecule type" value="Genomic_DNA"/>
</dbReference>
<accession>A0A9P3PRK1</accession>
<dbReference type="AlphaFoldDB" id="A0A9P3PRK1"/>
<proteinExistence type="predicted"/>
<gene>
    <name evidence="1" type="ORF">LshimejAT787_1000370</name>
</gene>